<dbReference type="Proteomes" id="UP000017127">
    <property type="component" value="Unassembled WGS sequence"/>
</dbReference>
<gene>
    <name evidence="1" type="ORF">M595_2732</name>
</gene>
<accession>U7QLJ9</accession>
<sequence length="56" mass="6545">MMELTERRLTRTRKALKEQRIAVIIDETANRKKQCNPLKGSGVPFLQTLIFLNRCN</sequence>
<evidence type="ECO:0000313" key="1">
    <source>
        <dbReference type="EMBL" id="ERT07296.1"/>
    </source>
</evidence>
<reference evidence="1 2" key="1">
    <citation type="journal article" date="2013" name="Front. Microbiol.">
        <title>Comparative genomic analyses of the cyanobacterium, Lyngbya aestuarii BL J, a powerful hydrogen producer.</title>
        <authorList>
            <person name="Kothari A."/>
            <person name="Vaughn M."/>
            <person name="Garcia-Pichel F."/>
        </authorList>
    </citation>
    <scope>NUCLEOTIDE SEQUENCE [LARGE SCALE GENOMIC DNA]</scope>
    <source>
        <strain evidence="1 2">BL J</strain>
    </source>
</reference>
<proteinExistence type="predicted"/>
<organism evidence="1 2">
    <name type="scientific">Lyngbya aestuarii BL J</name>
    <dbReference type="NCBI Taxonomy" id="1348334"/>
    <lineage>
        <taxon>Bacteria</taxon>
        <taxon>Bacillati</taxon>
        <taxon>Cyanobacteriota</taxon>
        <taxon>Cyanophyceae</taxon>
        <taxon>Oscillatoriophycideae</taxon>
        <taxon>Oscillatoriales</taxon>
        <taxon>Microcoleaceae</taxon>
        <taxon>Lyngbya</taxon>
    </lineage>
</organism>
<protein>
    <submittedName>
        <fullName evidence="1">Uncharacterized protein</fullName>
    </submittedName>
</protein>
<comment type="caution">
    <text evidence="1">The sequence shown here is derived from an EMBL/GenBank/DDBJ whole genome shotgun (WGS) entry which is preliminary data.</text>
</comment>
<dbReference type="EMBL" id="AUZM01000023">
    <property type="protein sequence ID" value="ERT07296.1"/>
    <property type="molecule type" value="Genomic_DNA"/>
</dbReference>
<keyword evidence="2" id="KW-1185">Reference proteome</keyword>
<name>U7QLJ9_9CYAN</name>
<dbReference type="AlphaFoldDB" id="U7QLJ9"/>
<evidence type="ECO:0000313" key="2">
    <source>
        <dbReference type="Proteomes" id="UP000017127"/>
    </source>
</evidence>